<sequence length="51" mass="5745">MFVDAFTIRFDPHRIVDVLLRALGPCECCATVMYRGGGVRLHPVRRQSQVG</sequence>
<gene>
    <name evidence="1" type="ORF">G3I70_36280</name>
</gene>
<dbReference type="RefSeq" id="WP_163062464.1">
    <property type="nucleotide sequence ID" value="NZ_JAAGLI010000973.1"/>
</dbReference>
<comment type="caution">
    <text evidence="1">The sequence shown here is derived from an EMBL/GenBank/DDBJ whole genome shotgun (WGS) entry which is preliminary data.</text>
</comment>
<reference evidence="1 2" key="1">
    <citation type="submission" date="2020-01" db="EMBL/GenBank/DDBJ databases">
        <title>Insect and environment-associated Actinomycetes.</title>
        <authorList>
            <person name="Currrie C."/>
            <person name="Chevrette M."/>
            <person name="Carlson C."/>
            <person name="Stubbendieck R."/>
            <person name="Wendt-Pienkowski E."/>
        </authorList>
    </citation>
    <scope>NUCLEOTIDE SEQUENCE [LARGE SCALE GENOMIC DNA]</scope>
    <source>
        <strain evidence="1 2">SID10258</strain>
    </source>
</reference>
<dbReference type="EMBL" id="JAAGLI010000973">
    <property type="protein sequence ID" value="NEA27918.1"/>
    <property type="molecule type" value="Genomic_DNA"/>
</dbReference>
<dbReference type="Proteomes" id="UP000475532">
    <property type="component" value="Unassembled WGS sequence"/>
</dbReference>
<evidence type="ECO:0000313" key="1">
    <source>
        <dbReference type="EMBL" id="NEA27918.1"/>
    </source>
</evidence>
<proteinExistence type="predicted"/>
<accession>A0A6L9QS26</accession>
<dbReference type="AlphaFoldDB" id="A0A6L9QS26"/>
<organism evidence="1 2">
    <name type="scientific">Actinomadura bangladeshensis</name>
    <dbReference type="NCBI Taxonomy" id="453573"/>
    <lineage>
        <taxon>Bacteria</taxon>
        <taxon>Bacillati</taxon>
        <taxon>Actinomycetota</taxon>
        <taxon>Actinomycetes</taxon>
        <taxon>Streptosporangiales</taxon>
        <taxon>Thermomonosporaceae</taxon>
        <taxon>Actinomadura</taxon>
    </lineage>
</organism>
<name>A0A6L9QS26_9ACTN</name>
<evidence type="ECO:0000313" key="2">
    <source>
        <dbReference type="Proteomes" id="UP000475532"/>
    </source>
</evidence>
<protein>
    <submittedName>
        <fullName evidence="1">Uncharacterized protein</fullName>
    </submittedName>
</protein>